<sequence>QNSPFFALLEIIRQGKATTIQKIPFGEIWIKEK</sequence>
<reference evidence="1" key="1">
    <citation type="journal article" date="2014" name="Front. Microbiol.">
        <title>High frequency of phylogenetically diverse reductive dehalogenase-homologous genes in deep subseafloor sedimentary metagenomes.</title>
        <authorList>
            <person name="Kawai M."/>
            <person name="Futagami T."/>
            <person name="Toyoda A."/>
            <person name="Takaki Y."/>
            <person name="Nishi S."/>
            <person name="Hori S."/>
            <person name="Arai W."/>
            <person name="Tsubouchi T."/>
            <person name="Morono Y."/>
            <person name="Uchiyama I."/>
            <person name="Ito T."/>
            <person name="Fujiyama A."/>
            <person name="Inagaki F."/>
            <person name="Takami H."/>
        </authorList>
    </citation>
    <scope>NUCLEOTIDE SEQUENCE</scope>
    <source>
        <strain evidence="1">Expedition CK06-06</strain>
    </source>
</reference>
<organism evidence="1">
    <name type="scientific">marine sediment metagenome</name>
    <dbReference type="NCBI Taxonomy" id="412755"/>
    <lineage>
        <taxon>unclassified sequences</taxon>
        <taxon>metagenomes</taxon>
        <taxon>ecological metagenomes</taxon>
    </lineage>
</organism>
<comment type="caution">
    <text evidence="1">The sequence shown here is derived from an EMBL/GenBank/DDBJ whole genome shotgun (WGS) entry which is preliminary data.</text>
</comment>
<proteinExistence type="predicted"/>
<dbReference type="EMBL" id="BARS01027820">
    <property type="protein sequence ID" value="GAG01383.1"/>
    <property type="molecule type" value="Genomic_DNA"/>
</dbReference>
<dbReference type="AlphaFoldDB" id="X0UM21"/>
<evidence type="ECO:0000313" key="1">
    <source>
        <dbReference type="EMBL" id="GAG01383.1"/>
    </source>
</evidence>
<protein>
    <submittedName>
        <fullName evidence="1">Uncharacterized protein</fullName>
    </submittedName>
</protein>
<gene>
    <name evidence="1" type="ORF">S01H1_43656</name>
</gene>
<feature type="non-terminal residue" evidence="1">
    <location>
        <position position="1"/>
    </location>
</feature>
<accession>X0UM21</accession>
<name>X0UM21_9ZZZZ</name>